<feature type="compositionally biased region" description="Polar residues" evidence="1">
    <location>
        <begin position="337"/>
        <end position="348"/>
    </location>
</feature>
<protein>
    <recommendedName>
        <fullName evidence="4">Molybdopterin-guanine dinucleotide biosynthesis protein MobA</fullName>
    </recommendedName>
</protein>
<proteinExistence type="predicted"/>
<organism evidence="2 3">
    <name type="scientific">Helicobacter cetorum (strain ATCC BAA-429 / MIT 00-7128)</name>
    <dbReference type="NCBI Taxonomy" id="182217"/>
    <lineage>
        <taxon>Bacteria</taxon>
        <taxon>Pseudomonadati</taxon>
        <taxon>Campylobacterota</taxon>
        <taxon>Epsilonproteobacteria</taxon>
        <taxon>Campylobacterales</taxon>
        <taxon>Helicobacteraceae</taxon>
        <taxon>Helicobacter</taxon>
    </lineage>
</organism>
<feature type="compositionally biased region" description="Basic and acidic residues" evidence="1">
    <location>
        <begin position="476"/>
        <end position="492"/>
    </location>
</feature>
<geneLocation type="plasmid" evidence="2 3">
    <name>pHCW</name>
</geneLocation>
<feature type="compositionally biased region" description="Basic and acidic residues" evidence="1">
    <location>
        <begin position="618"/>
        <end position="646"/>
    </location>
</feature>
<feature type="compositionally biased region" description="Polar residues" evidence="1">
    <location>
        <begin position="316"/>
        <end position="328"/>
    </location>
</feature>
<feature type="region of interest" description="Disordered" evidence="1">
    <location>
        <begin position="431"/>
        <end position="512"/>
    </location>
</feature>
<evidence type="ECO:0008006" key="4">
    <source>
        <dbReference type="Google" id="ProtNLM"/>
    </source>
</evidence>
<accession>I0EQ12</accession>
<feature type="compositionally biased region" description="Basic and acidic residues" evidence="1">
    <location>
        <begin position="295"/>
        <end position="315"/>
    </location>
</feature>
<keyword evidence="3" id="KW-1185">Reference proteome</keyword>
<dbReference type="Proteomes" id="UP000005010">
    <property type="component" value="Plasmid pHCW"/>
</dbReference>
<dbReference type="HOGENOM" id="CLU_030768_0_0_7"/>
<dbReference type="RefSeq" id="WP_014661891.1">
    <property type="nucleotide sequence ID" value="NC_017738.1"/>
</dbReference>
<feature type="compositionally biased region" description="Basic and acidic residues" evidence="1">
    <location>
        <begin position="431"/>
        <end position="454"/>
    </location>
</feature>
<feature type="region of interest" description="Disordered" evidence="1">
    <location>
        <begin position="615"/>
        <end position="673"/>
    </location>
</feature>
<reference evidence="3" key="1">
    <citation type="submission" date="2012-04" db="EMBL/GenBank/DDBJ databases">
        <title>Complete genome sequence of Helicobacter cetorum strain MIT 00-7128.</title>
        <authorList>
            <person name="Kersulyte D."/>
            <person name="Berg D.E."/>
        </authorList>
    </citation>
    <scope>NUCLEOTIDE SEQUENCE [LARGE SCALE GENOMIC DNA]</scope>
    <source>
        <strain evidence="3">ATCC BAA-429 / MIT 00-7128</strain>
        <plasmid evidence="3">pHCW</plasmid>
    </source>
</reference>
<keyword evidence="2" id="KW-0614">Plasmid</keyword>
<evidence type="ECO:0000313" key="2">
    <source>
        <dbReference type="EMBL" id="AFI05031.1"/>
    </source>
</evidence>
<dbReference type="AlphaFoldDB" id="I0EQ12"/>
<feature type="compositionally biased region" description="Polar residues" evidence="1">
    <location>
        <begin position="494"/>
        <end position="507"/>
    </location>
</feature>
<dbReference type="PATRIC" id="fig|182217.3.peg.1886"/>
<evidence type="ECO:0000313" key="3">
    <source>
        <dbReference type="Proteomes" id="UP000005010"/>
    </source>
</evidence>
<sequence length="673" mass="79398">MLVKFWGTNQGGGDGDGSVNYLLNERVEQGTAKVLRGDPNLTKSLLLSLTQKHKACVGCLSFEEPNIDESLKYELMESFENALLTENMQNRYNILWVEHTDKGRLELNFVIPRIDLITQKAFTPYYHSADITRIDLWKDCINLKHNFTNPKDLEKQHNIQQHQTKNPQNKELLATYEKLDKLIQDNLGKLFNSRDDIINFLKDSQCEVTRQGKDYISVKLPNEPKAKRLKGFYYNETFRSITDIREQIREVRQRESQRERPNNQRDSDNHAELLRELENKLHRHIEYKQRYYEKLHQSTSNNKREPKEQLPRVRDSQQSTQQDYANETTRARETGPQEPSQEIFTNAPNFHYGASHHGGNISGGILSNHSTQQGQGIRAFTERSFSIKARDRQTRKRQPTENLQPNADQEIREKHAERMLKYATECFNQRSRELTERERELTTSKEQRDSEFRERQKRAINQARESYSRISKAKQRLREPRDRNLKLERELRNIASNTQRTTSQISILRNDRESRIKASDTNLRTERNHAQKRFKSGLRADFTTRITERSNQRARDFTSSIQDTTNTIREFQNNSQTRARTILHGIYTRTRDTINAIKNIYRNAKERISDFFQPTNERLSKRMEQETRELSKRVGEQEQRLREQDTRTSNLADKIAEHNQKIENSRSKGMGGR</sequence>
<name>I0EQ12_HELC0</name>
<dbReference type="EMBL" id="CP003480">
    <property type="protein sequence ID" value="AFI05031.1"/>
    <property type="molecule type" value="Genomic_DNA"/>
</dbReference>
<evidence type="ECO:0000256" key="1">
    <source>
        <dbReference type="SAM" id="MobiDB-lite"/>
    </source>
</evidence>
<feature type="compositionally biased region" description="Basic and acidic residues" evidence="1">
    <location>
        <begin position="654"/>
        <end position="666"/>
    </location>
</feature>
<feature type="compositionally biased region" description="Polar residues" evidence="1">
    <location>
        <begin position="365"/>
        <end position="375"/>
    </location>
</feature>
<dbReference type="KEGG" id="hce:HCW_08978"/>
<feature type="region of interest" description="Disordered" evidence="1">
    <location>
        <begin position="295"/>
        <end position="409"/>
    </location>
</feature>
<gene>
    <name evidence="2" type="ordered locus">HCW_08978</name>
</gene>